<dbReference type="Gene3D" id="2.180.10.10">
    <property type="entry name" value="RHS repeat-associated core"/>
    <property type="match status" value="1"/>
</dbReference>
<name>A0A1G2K4Q3_9BACT</name>
<keyword evidence="1" id="KW-0677">Repeat</keyword>
<feature type="region of interest" description="Disordered" evidence="2">
    <location>
        <begin position="475"/>
        <end position="494"/>
    </location>
</feature>
<evidence type="ECO:0000256" key="1">
    <source>
        <dbReference type="ARBA" id="ARBA00022737"/>
    </source>
</evidence>
<evidence type="ECO:0000313" key="5">
    <source>
        <dbReference type="Proteomes" id="UP000177152"/>
    </source>
</evidence>
<dbReference type="InterPro" id="IPR050708">
    <property type="entry name" value="T6SS_VgrG/RHS"/>
</dbReference>
<dbReference type="InterPro" id="IPR056823">
    <property type="entry name" value="TEN-like_YD-shell"/>
</dbReference>
<evidence type="ECO:0000256" key="2">
    <source>
        <dbReference type="SAM" id="MobiDB-lite"/>
    </source>
</evidence>
<dbReference type="Pfam" id="PF25023">
    <property type="entry name" value="TEN_YD-shell"/>
    <property type="match status" value="1"/>
</dbReference>
<dbReference type="EMBL" id="MHQC01000056">
    <property type="protein sequence ID" value="OGZ93581.1"/>
    <property type="molecule type" value="Genomic_DNA"/>
</dbReference>
<feature type="region of interest" description="Disordered" evidence="2">
    <location>
        <begin position="507"/>
        <end position="572"/>
    </location>
</feature>
<dbReference type="AlphaFoldDB" id="A0A1G2K4Q3"/>
<dbReference type="NCBIfam" id="TIGR03696">
    <property type="entry name" value="Rhs_assc_core"/>
    <property type="match status" value="1"/>
</dbReference>
<evidence type="ECO:0000259" key="3">
    <source>
        <dbReference type="Pfam" id="PF25023"/>
    </source>
</evidence>
<dbReference type="PANTHER" id="PTHR32305">
    <property type="match status" value="1"/>
</dbReference>
<reference evidence="4 5" key="1">
    <citation type="journal article" date="2016" name="Nat. Commun.">
        <title>Thousands of microbial genomes shed light on interconnected biogeochemical processes in an aquifer system.</title>
        <authorList>
            <person name="Anantharaman K."/>
            <person name="Brown C.T."/>
            <person name="Hug L.A."/>
            <person name="Sharon I."/>
            <person name="Castelle C.J."/>
            <person name="Probst A.J."/>
            <person name="Thomas B.C."/>
            <person name="Singh A."/>
            <person name="Wilkins M.J."/>
            <person name="Karaoz U."/>
            <person name="Brodie E.L."/>
            <person name="Williams K.H."/>
            <person name="Hubbard S.S."/>
            <person name="Banfield J.F."/>
        </authorList>
    </citation>
    <scope>NUCLEOTIDE SEQUENCE [LARGE SCALE GENOMIC DNA]</scope>
</reference>
<evidence type="ECO:0000313" key="4">
    <source>
        <dbReference type="EMBL" id="OGZ93581.1"/>
    </source>
</evidence>
<dbReference type="InterPro" id="IPR022385">
    <property type="entry name" value="Rhs_assc_core"/>
</dbReference>
<comment type="caution">
    <text evidence="4">The sequence shown here is derived from an EMBL/GenBank/DDBJ whole genome shotgun (WGS) entry which is preliminary data.</text>
</comment>
<dbReference type="Proteomes" id="UP000177152">
    <property type="component" value="Unassembled WGS sequence"/>
</dbReference>
<accession>A0A1G2K4Q3</accession>
<protein>
    <recommendedName>
        <fullName evidence="3">Teneurin-like YD-shell domain-containing protein</fullName>
    </recommendedName>
</protein>
<sequence>MLIKKLLFFLLLLLFLAQPLEAVFAFDENSCSCQAFSINELSSDDEVLISAYLFANEQGDILAITPLSENFFLWAYSSPDFFSDFDIQVSDFMGVFTLYRLTSASTTNASTSPDYLQAWGYNALGNMATSSTLGTYSYGSTNYANPHAATSIGTSTITSLYYDNNGNLASTTRGSTTWRYGWDYRNEMTSAASGTATTTYGYDYMGNRVSMRSSGSASTTFVNKYFDVQGATTTKHIYANGEIIATVVGTGNSTSSYIVHTDHLGGVHVTTNASGTVQLTNDYFPYGDVRLSSGSITESRGFIGERYDASTHLNYLNARYYQNGRGTFLSQDPEFRENIESYLDDPQQMNSYSYARNNPIIAKDPSGRAAVAVLAAPALKGLLVAISALLATLGTINASSPQSQSAFNQFANSVGQFVQSVNNFVSSSIKAQSGAVTGTINATITNGSQTAVSTPATNIPGLSIPSYSDRGTGLLLQNTAGSKGGSLPAPGQLTGKSAEEVDHLMKERGLKGEPSRGGGTRYPVPGRPGDQVRIENGNPNNSDPVKRGPYGRVSENGKTSDPFPLRGNPLLR</sequence>
<proteinExistence type="predicted"/>
<feature type="domain" description="Teneurin-like YD-shell" evidence="3">
    <location>
        <begin position="227"/>
        <end position="360"/>
    </location>
</feature>
<organism evidence="4 5">
    <name type="scientific">Candidatus Sungbacteria bacterium RIFCSPHIGHO2_01_FULL_47_32</name>
    <dbReference type="NCBI Taxonomy" id="1802264"/>
    <lineage>
        <taxon>Bacteria</taxon>
        <taxon>Candidatus Sungiibacteriota</taxon>
    </lineage>
</organism>
<dbReference type="PANTHER" id="PTHR32305:SF17">
    <property type="entry name" value="TRNA NUCLEASE WAPA"/>
    <property type="match status" value="1"/>
</dbReference>
<gene>
    <name evidence="4" type="ORF">A2633_04455</name>
</gene>